<evidence type="ECO:0000313" key="2">
    <source>
        <dbReference type="Proteomes" id="UP001459714"/>
    </source>
</evidence>
<dbReference type="Proteomes" id="UP001459714">
    <property type="component" value="Unassembled WGS sequence"/>
</dbReference>
<protein>
    <submittedName>
        <fullName evidence="1">Uncharacterized protein</fullName>
    </submittedName>
</protein>
<dbReference type="RefSeq" id="WP_227092150.1">
    <property type="nucleotide sequence ID" value="NZ_JBBYAK010000003.1"/>
</dbReference>
<evidence type="ECO:0000313" key="1">
    <source>
        <dbReference type="EMBL" id="MEL3959573.1"/>
    </source>
</evidence>
<comment type="caution">
    <text evidence="1">The sequence shown here is derived from an EMBL/GenBank/DDBJ whole genome shotgun (WGS) entry which is preliminary data.</text>
</comment>
<accession>A0ABU9K395</accession>
<name>A0ABU9K395_9BACI</name>
<proteinExistence type="predicted"/>
<sequence length="240" mass="28841">MEQLAEQTTFISPFSYYHHNWELKWKRVPSNKKYDVPYENRNEKEERALEAIATVGVIGGLQLKNLFRIGNDKLKKMCNKHLVERHSLYKDGKEIPIYTVGKYGANKIMPEYEENYWVEMDTVKVLKCISFFQFCYLFDQVDILPAPEPFTAGIRLKDVPFYVYVDRNGMKDLTMFLKWKKNFNERIFIITESLDYVQELNMFMETKPIKLRVVLDEQLKYREFELYHYEADHPKKWVKG</sequence>
<dbReference type="EMBL" id="JBBYAK010000003">
    <property type="protein sequence ID" value="MEL3959573.1"/>
    <property type="molecule type" value="Genomic_DNA"/>
</dbReference>
<keyword evidence="2" id="KW-1185">Reference proteome</keyword>
<reference evidence="1 2" key="1">
    <citation type="submission" date="2024-03" db="EMBL/GenBank/DDBJ databases">
        <title>Bacilli Hybrid Assemblies.</title>
        <authorList>
            <person name="Kovac J."/>
        </authorList>
    </citation>
    <scope>NUCLEOTIDE SEQUENCE [LARGE SCALE GENOMIC DNA]</scope>
    <source>
        <strain evidence="1 2">FSL M8-0022</strain>
    </source>
</reference>
<organism evidence="1 2">
    <name type="scientific">Caldifermentibacillus hisashii</name>
    <dbReference type="NCBI Taxonomy" id="996558"/>
    <lineage>
        <taxon>Bacteria</taxon>
        <taxon>Bacillati</taxon>
        <taxon>Bacillota</taxon>
        <taxon>Bacilli</taxon>
        <taxon>Bacillales</taxon>
        <taxon>Bacillaceae</taxon>
        <taxon>Caldifermentibacillus</taxon>
    </lineage>
</organism>
<gene>
    <name evidence="1" type="ORF">NST17_20685</name>
</gene>